<reference evidence="1 2" key="1">
    <citation type="submission" date="2018-10" db="EMBL/GenBank/DDBJ databases">
        <title>Draft Genome Sequence of Bacteroides sp. KCTC 15687.</title>
        <authorList>
            <person name="Yu S.Y."/>
            <person name="Kim J.S."/>
            <person name="Oh B.S."/>
            <person name="Park S.H."/>
            <person name="Kang S.W."/>
            <person name="Park J.E."/>
            <person name="Choi S.H."/>
            <person name="Han K.I."/>
            <person name="Lee K.C."/>
            <person name="Eom M.K."/>
            <person name="Suh M.K."/>
            <person name="Lee D.H."/>
            <person name="Yoon H."/>
            <person name="Kim B."/>
            <person name="Yang S.J."/>
            <person name="Lee J.S."/>
            <person name="Lee J.H."/>
        </authorList>
    </citation>
    <scope>NUCLEOTIDE SEQUENCE [LARGE SCALE GENOMIC DNA]</scope>
    <source>
        <strain evidence="1 2">KCTC 15687</strain>
    </source>
</reference>
<gene>
    <name evidence="1" type="ORF">KGMB02408_01280</name>
</gene>
<proteinExistence type="predicted"/>
<organism evidence="1 2">
    <name type="scientific">Bacteroides faecalis</name>
    <dbReference type="NCBI Taxonomy" id="2447885"/>
    <lineage>
        <taxon>Bacteria</taxon>
        <taxon>Pseudomonadati</taxon>
        <taxon>Bacteroidota</taxon>
        <taxon>Bacteroidia</taxon>
        <taxon>Bacteroidales</taxon>
        <taxon>Bacteroidaceae</taxon>
        <taxon>Bacteroides</taxon>
    </lineage>
</organism>
<name>A0A401LNV6_9BACE</name>
<protein>
    <submittedName>
        <fullName evidence="1">Uncharacterized protein</fullName>
    </submittedName>
</protein>
<dbReference type="EMBL" id="BHWB01000001">
    <property type="protein sequence ID" value="GCB33183.1"/>
    <property type="molecule type" value="Genomic_DNA"/>
</dbReference>
<evidence type="ECO:0000313" key="1">
    <source>
        <dbReference type="EMBL" id="GCB33183.1"/>
    </source>
</evidence>
<keyword evidence="2" id="KW-1185">Reference proteome</keyword>
<dbReference type="AlphaFoldDB" id="A0A401LNV6"/>
<evidence type="ECO:0000313" key="2">
    <source>
        <dbReference type="Proteomes" id="UP000288079"/>
    </source>
</evidence>
<dbReference type="Proteomes" id="UP000288079">
    <property type="component" value="Unassembled WGS sequence"/>
</dbReference>
<accession>A0A401LNV6</accession>
<sequence>MTNPDGLRTSFFYEGNYGAFRDNSKEDGACDYLHPVGGLRIALIEAYDQQIDKKIKKEYRYGLTNPKQPTFKPVWVGGAIKHIVTQRDYYSSTILAAQGASGYWYEHLTFYNSMPVSNIAFDNGSPVMYNVVSEKVSGQDENFQRTMY</sequence>
<comment type="caution">
    <text evidence="1">The sequence shown here is derived from an EMBL/GenBank/DDBJ whole genome shotgun (WGS) entry which is preliminary data.</text>
</comment>